<dbReference type="Pfam" id="PF03473">
    <property type="entry name" value="MOSC"/>
    <property type="match status" value="1"/>
</dbReference>
<reference evidence="2" key="1">
    <citation type="submission" date="2021-06" db="EMBL/GenBank/DDBJ databases">
        <authorList>
            <person name="Kallberg Y."/>
            <person name="Tangrot J."/>
            <person name="Rosling A."/>
        </authorList>
    </citation>
    <scope>NUCLEOTIDE SEQUENCE</scope>
    <source>
        <strain evidence="2">AZ414A</strain>
    </source>
</reference>
<keyword evidence="3" id="KW-1185">Reference proteome</keyword>
<organism evidence="2 3">
    <name type="scientific">Diversispora eburnea</name>
    <dbReference type="NCBI Taxonomy" id="1213867"/>
    <lineage>
        <taxon>Eukaryota</taxon>
        <taxon>Fungi</taxon>
        <taxon>Fungi incertae sedis</taxon>
        <taxon>Mucoromycota</taxon>
        <taxon>Glomeromycotina</taxon>
        <taxon>Glomeromycetes</taxon>
        <taxon>Diversisporales</taxon>
        <taxon>Diversisporaceae</taxon>
        <taxon>Diversispora</taxon>
    </lineage>
</organism>
<dbReference type="InterPro" id="IPR005302">
    <property type="entry name" value="MoCF_Sase_C"/>
</dbReference>
<dbReference type="SUPFAM" id="SSF141673">
    <property type="entry name" value="MOSC N-terminal domain-like"/>
    <property type="match status" value="1"/>
</dbReference>
<evidence type="ECO:0000259" key="1">
    <source>
        <dbReference type="PROSITE" id="PS51340"/>
    </source>
</evidence>
<feature type="domain" description="MOSC" evidence="1">
    <location>
        <begin position="102"/>
        <end position="235"/>
    </location>
</feature>
<dbReference type="GO" id="GO:0030170">
    <property type="term" value="F:pyridoxal phosphate binding"/>
    <property type="evidence" value="ECO:0007669"/>
    <property type="project" value="InterPro"/>
</dbReference>
<dbReference type="PANTHER" id="PTHR14237:SF19">
    <property type="entry name" value="MITOCHONDRIAL AMIDOXIME REDUCING COMPONENT 1"/>
    <property type="match status" value="1"/>
</dbReference>
<evidence type="ECO:0000313" key="3">
    <source>
        <dbReference type="Proteomes" id="UP000789706"/>
    </source>
</evidence>
<dbReference type="PANTHER" id="PTHR14237">
    <property type="entry name" value="MOLYBDOPTERIN COFACTOR SULFURASE MOSC"/>
    <property type="match status" value="1"/>
</dbReference>
<dbReference type="PROSITE" id="PS51340">
    <property type="entry name" value="MOSC"/>
    <property type="match status" value="1"/>
</dbReference>
<name>A0A9N8V3E6_9GLOM</name>
<sequence length="235" mass="26854">MKSNNIFVSSLCIYPVKSCRGIPLALISPRINELSSELILSAPEVQDLHLPLLPKKEFCKKYQTNLWGDQVIGYCCGDEPDNWLSNFLKVSVGLLFKSNEDTRIIRKNLPKEIDFQPETAFADSYPFLIMSEESLHDLNKRLSEPVAFINFRPNIVVKGCNKSFEEDTWKEIIIGNDKENIFYLACRSTRCTVPNVNPDTGIKNKLEPLKTLSSYRRVDLGSKYHACFGMNEYDS</sequence>
<proteinExistence type="predicted"/>
<dbReference type="OrthoDB" id="17255at2759"/>
<dbReference type="GO" id="GO:0003824">
    <property type="term" value="F:catalytic activity"/>
    <property type="evidence" value="ECO:0007669"/>
    <property type="project" value="InterPro"/>
</dbReference>
<protein>
    <submittedName>
        <fullName evidence="2">6221_t:CDS:1</fullName>
    </submittedName>
</protein>
<dbReference type="EMBL" id="CAJVPK010000033">
    <property type="protein sequence ID" value="CAG8435765.1"/>
    <property type="molecule type" value="Genomic_DNA"/>
</dbReference>
<gene>
    <name evidence="2" type="ORF">DEBURN_LOCUS922</name>
</gene>
<dbReference type="Proteomes" id="UP000789706">
    <property type="component" value="Unassembled WGS sequence"/>
</dbReference>
<accession>A0A9N8V3E6</accession>
<dbReference type="GO" id="GO:0030151">
    <property type="term" value="F:molybdenum ion binding"/>
    <property type="evidence" value="ECO:0007669"/>
    <property type="project" value="InterPro"/>
</dbReference>
<comment type="caution">
    <text evidence="2">The sequence shown here is derived from an EMBL/GenBank/DDBJ whole genome shotgun (WGS) entry which is preliminary data.</text>
</comment>
<evidence type="ECO:0000313" key="2">
    <source>
        <dbReference type="EMBL" id="CAG8435765.1"/>
    </source>
</evidence>
<dbReference type="AlphaFoldDB" id="A0A9N8V3E6"/>